<dbReference type="RefSeq" id="WP_167918904.1">
    <property type="nucleotide sequence ID" value="NZ_JAAVJS010000019.1"/>
</dbReference>
<dbReference type="Gene3D" id="3.40.720.10">
    <property type="entry name" value="Alkaline Phosphatase, subunit A"/>
    <property type="match status" value="1"/>
</dbReference>
<name>A0ABX1DFW0_9FLAO</name>
<comment type="caution">
    <text evidence="4">The sequence shown here is derived from an EMBL/GenBank/DDBJ whole genome shotgun (WGS) entry which is preliminary data.</text>
</comment>
<keyword evidence="2" id="KW-0378">Hydrolase</keyword>
<accession>A0ABX1DFW0</accession>
<protein>
    <submittedName>
        <fullName evidence="4">Sulfatase-like hydrolase/transferase</fullName>
    </submittedName>
</protein>
<evidence type="ECO:0000256" key="2">
    <source>
        <dbReference type="ARBA" id="ARBA00022801"/>
    </source>
</evidence>
<dbReference type="PROSITE" id="PS51257">
    <property type="entry name" value="PROKAR_LIPOPROTEIN"/>
    <property type="match status" value="1"/>
</dbReference>
<dbReference type="InterPro" id="IPR000917">
    <property type="entry name" value="Sulfatase_N"/>
</dbReference>
<sequence length="471" mass="52665">MNILFKTICFALLTLSSLGCKTKLNIQTEAVTKPPNVIVILVDDAGYVDFGFMGSKDLRTPNIDALASSGVIFTDAHVSATVCAPSRAGLLTGKYQQRFGFEANGTGGIGLSDGVVTMADVFRANGYNTYALGKWHLGEEMSDHPNNRGFDEFYGFISGSRSYFPLANPSKEKMLQHNGERVVFNGYMTDVLGNQSLKFIEDSKRKPFFMYLAYNAVHTPMEAKKEDLERFENHPRRELAAMTWSLDQNVGKLLNKLEELGKRENTLIYFLSDNGGAHNNQSQSGPLKGWKGNKFEGGHRVPFVVSWPAGVKGGKRFDGLSSSLDIFSTSLAAAHISKPENLQLDGVNLIPYLRNEAEGSPHGELFWRKLDESAARIGDYKLISLKNYGSVLYNLENDLGESQNVIQDEPNVFETISASYKTWELELMPPLWDEGEQWMGVTSHIHKQLMQNKEAEYKDIWSPAFRKILEK</sequence>
<keyword evidence="5" id="KW-1185">Reference proteome</keyword>
<proteinExistence type="inferred from homology"/>
<organism evidence="4 5">
    <name type="scientific">Tamlana crocina</name>
    <dbReference type="NCBI Taxonomy" id="393006"/>
    <lineage>
        <taxon>Bacteria</taxon>
        <taxon>Pseudomonadati</taxon>
        <taxon>Bacteroidota</taxon>
        <taxon>Flavobacteriia</taxon>
        <taxon>Flavobacteriales</taxon>
        <taxon>Flavobacteriaceae</taxon>
        <taxon>Tamlana</taxon>
    </lineage>
</organism>
<dbReference type="Gene3D" id="3.30.1120.10">
    <property type="match status" value="1"/>
</dbReference>
<evidence type="ECO:0000313" key="4">
    <source>
        <dbReference type="EMBL" id="NJX16372.1"/>
    </source>
</evidence>
<dbReference type="EMBL" id="JAAVJS010000019">
    <property type="protein sequence ID" value="NJX16372.1"/>
    <property type="molecule type" value="Genomic_DNA"/>
</dbReference>
<dbReference type="SUPFAM" id="SSF53649">
    <property type="entry name" value="Alkaline phosphatase-like"/>
    <property type="match status" value="1"/>
</dbReference>
<dbReference type="Proteomes" id="UP000760545">
    <property type="component" value="Unassembled WGS sequence"/>
</dbReference>
<dbReference type="InterPro" id="IPR017850">
    <property type="entry name" value="Alkaline_phosphatase_core_sf"/>
</dbReference>
<dbReference type="PANTHER" id="PTHR42693:SF53">
    <property type="entry name" value="ENDO-4-O-SULFATASE"/>
    <property type="match status" value="1"/>
</dbReference>
<dbReference type="Pfam" id="PF00884">
    <property type="entry name" value="Sulfatase"/>
    <property type="match status" value="1"/>
</dbReference>
<gene>
    <name evidence="4" type="ORF">HC176_12825</name>
</gene>
<evidence type="ECO:0000256" key="1">
    <source>
        <dbReference type="ARBA" id="ARBA00008779"/>
    </source>
</evidence>
<dbReference type="InterPro" id="IPR050738">
    <property type="entry name" value="Sulfatase"/>
</dbReference>
<dbReference type="PANTHER" id="PTHR42693">
    <property type="entry name" value="ARYLSULFATASE FAMILY MEMBER"/>
    <property type="match status" value="1"/>
</dbReference>
<feature type="domain" description="Sulfatase N-terminal" evidence="3">
    <location>
        <begin position="35"/>
        <end position="336"/>
    </location>
</feature>
<evidence type="ECO:0000313" key="5">
    <source>
        <dbReference type="Proteomes" id="UP000760545"/>
    </source>
</evidence>
<comment type="similarity">
    <text evidence="1">Belongs to the sulfatase family.</text>
</comment>
<evidence type="ECO:0000259" key="3">
    <source>
        <dbReference type="Pfam" id="PF00884"/>
    </source>
</evidence>
<reference evidence="4 5" key="1">
    <citation type="submission" date="2020-03" db="EMBL/GenBank/DDBJ databases">
        <title>Tamlana sp. nov, isolated from XXX.</title>
        <authorList>
            <person name="Cao W.R."/>
        </authorList>
    </citation>
    <scope>NUCLEOTIDE SEQUENCE [LARGE SCALE GENOMIC DNA]</scope>
    <source>
        <strain evidence="4 5">HST1-43</strain>
    </source>
</reference>